<protein>
    <submittedName>
        <fullName evidence="1">Uncharacterized protein</fullName>
    </submittedName>
</protein>
<name>A0A7K3WV37_9FLAO</name>
<comment type="caution">
    <text evidence="1">The sequence shown here is derived from an EMBL/GenBank/DDBJ whole genome shotgun (WGS) entry which is preliminary data.</text>
</comment>
<reference evidence="1 2" key="1">
    <citation type="submission" date="2020-02" db="EMBL/GenBank/DDBJ databases">
        <title>Out from the shadows clarifying the taxonomy of the family Cryomorphaceae and related taxa by utilizing the GTDB taxonomic framework.</title>
        <authorList>
            <person name="Bowman J.P."/>
        </authorList>
    </citation>
    <scope>NUCLEOTIDE SEQUENCE [LARGE SCALE GENOMIC DNA]</scope>
    <source>
        <strain evidence="1 2">QSSC 1-22</strain>
    </source>
</reference>
<evidence type="ECO:0000313" key="1">
    <source>
        <dbReference type="EMBL" id="NEN25553.1"/>
    </source>
</evidence>
<accession>A0A7K3WV37</accession>
<dbReference type="RefSeq" id="WP_163287003.1">
    <property type="nucleotide sequence ID" value="NZ_JAAGVY010000060.1"/>
</dbReference>
<dbReference type="Proteomes" id="UP000486602">
    <property type="component" value="Unassembled WGS sequence"/>
</dbReference>
<dbReference type="EMBL" id="JAAGVY010000060">
    <property type="protein sequence ID" value="NEN25553.1"/>
    <property type="molecule type" value="Genomic_DNA"/>
</dbReference>
<gene>
    <name evidence="1" type="ORF">G3O08_18835</name>
</gene>
<proteinExistence type="predicted"/>
<organism evidence="1 2">
    <name type="scientific">Cryomorpha ignava</name>
    <dbReference type="NCBI Taxonomy" id="101383"/>
    <lineage>
        <taxon>Bacteria</taxon>
        <taxon>Pseudomonadati</taxon>
        <taxon>Bacteroidota</taxon>
        <taxon>Flavobacteriia</taxon>
        <taxon>Flavobacteriales</taxon>
        <taxon>Cryomorphaceae</taxon>
        <taxon>Cryomorpha</taxon>
    </lineage>
</organism>
<dbReference type="AlphaFoldDB" id="A0A7K3WV37"/>
<keyword evidence="2" id="KW-1185">Reference proteome</keyword>
<sequence>MLPAWLGLKAEPQPVSDNGKTTMTLKAFIEQFDKENAIVLLEGKRMVLDTDTDLLIQLGKTLATKTKHITFRSGNADGSDHYFSLGVSSVDKSRLQVITPYTGHRQKTNQAYETFALDEVNMANEPEVVFQSKSNKRMEKLVDQYVAGARDRFSIKAAYILRDTIKVIGTYEIKPATFGIFYDDLSNPKIGGTGHTMNVCDRNKVPIIDQTTWFKWLEG</sequence>
<evidence type="ECO:0000313" key="2">
    <source>
        <dbReference type="Proteomes" id="UP000486602"/>
    </source>
</evidence>